<keyword evidence="6 10" id="KW-0798">TonB box</keyword>
<evidence type="ECO:0000313" key="15">
    <source>
        <dbReference type="Proteomes" id="UP000245168"/>
    </source>
</evidence>
<evidence type="ECO:0000256" key="8">
    <source>
        <dbReference type="ARBA" id="ARBA00023170"/>
    </source>
</evidence>
<gene>
    <name evidence="14" type="ORF">DDZ18_01500</name>
</gene>
<proteinExistence type="inferred from homology"/>
<dbReference type="Gene3D" id="2.40.170.20">
    <property type="entry name" value="TonB-dependent receptor, beta-barrel domain"/>
    <property type="match status" value="1"/>
</dbReference>
<feature type="chain" id="PRO_5015618832" evidence="11">
    <location>
        <begin position="38"/>
        <end position="695"/>
    </location>
</feature>
<comment type="caution">
    <text evidence="14">The sequence shown here is derived from an EMBL/GenBank/DDBJ whole genome shotgun (WGS) entry which is preliminary data.</text>
</comment>
<keyword evidence="4" id="KW-0812">Transmembrane</keyword>
<dbReference type="GO" id="GO:0044718">
    <property type="term" value="P:siderophore transmembrane transport"/>
    <property type="evidence" value="ECO:0007669"/>
    <property type="project" value="TreeGrafter"/>
</dbReference>
<keyword evidence="5 11" id="KW-0732">Signal</keyword>
<accession>A0A2U2BWF2</accession>
<evidence type="ECO:0000259" key="12">
    <source>
        <dbReference type="Pfam" id="PF00593"/>
    </source>
</evidence>
<dbReference type="Pfam" id="PF00593">
    <property type="entry name" value="TonB_dep_Rec_b-barrel"/>
    <property type="match status" value="1"/>
</dbReference>
<feature type="domain" description="TonB-dependent receptor plug" evidence="13">
    <location>
        <begin position="49"/>
        <end position="124"/>
    </location>
</feature>
<keyword evidence="2" id="KW-0813">Transport</keyword>
<keyword evidence="8 14" id="KW-0675">Receptor</keyword>
<name>A0A2U2BWF2_9PROT</name>
<sequence length="695" mass="77092">MPRSPCRPNSMDARGRVPMRRAIVSIVLASSLGPAWANDDSVPAGAAYRPADFEQFAPRTALDMVEQIPGFRIRRGEEARGLGQADDNVLINGRRISGKSNDAVDALRRIPADAVERLEVRDGATLGIPGLSGQVVNVVARLSRFGGNWRWRPEFREGVDPSLQAGEITLSGTLRGVEYTLSFEENGFRNGARGPEEVFDAAGALIDLRDEDGQFYADRPQLSLGLGYITDGGVVMNVNAQYGERNFTGREFSLRSGPGLPDRFRVFEDSENEWNAEIGGDIEFGLGAGRLKLIGLQRMEDSPSIAVQRTQFADGAPDAGSRFSRDAWESESILRSEYSWVPRAGVDWQVSLEGAFNVLDIESGLERLDASGDFRPVPLPNSNSRVEERRAEANVTHSRPLPWSWAVQTSLGAEYSELSQDGAFGQVREFVRPKGFVAFTHQPTETLDVRLNLERSVGQISFFDFIASVDLGSGNQSAGNPELVPPQSWELSFEATQNAGAWGSVTGRVFAERITDIIDVVPIGDRGQGLGNLDEADRYGLEIEGTFNLDPFGLQGARLDFEVELVESRLEDPLTGLDRPISDEAQTQVELEFRHDIEGTDWAWGASFEREREEPFLRLDEIRDFTFDPYWTSAFVEHKDVFGATVQVWVGNLVDASERFDRTVFVDRRDGPVAFVENRDRTFGQILRFTISSDF</sequence>
<evidence type="ECO:0000256" key="5">
    <source>
        <dbReference type="ARBA" id="ARBA00022729"/>
    </source>
</evidence>
<feature type="signal peptide" evidence="11">
    <location>
        <begin position="1"/>
        <end position="37"/>
    </location>
</feature>
<comment type="similarity">
    <text evidence="10">Belongs to the TonB-dependent receptor family.</text>
</comment>
<dbReference type="EMBL" id="QEXV01000001">
    <property type="protein sequence ID" value="PWE18309.1"/>
    <property type="molecule type" value="Genomic_DNA"/>
</dbReference>
<keyword evidence="9" id="KW-0998">Cell outer membrane</keyword>
<evidence type="ECO:0000256" key="6">
    <source>
        <dbReference type="ARBA" id="ARBA00023077"/>
    </source>
</evidence>
<evidence type="ECO:0000256" key="9">
    <source>
        <dbReference type="ARBA" id="ARBA00023237"/>
    </source>
</evidence>
<dbReference type="InterPro" id="IPR012910">
    <property type="entry name" value="Plug_dom"/>
</dbReference>
<dbReference type="InterPro" id="IPR039426">
    <property type="entry name" value="TonB-dep_rcpt-like"/>
</dbReference>
<keyword evidence="15" id="KW-1185">Reference proteome</keyword>
<dbReference type="Proteomes" id="UP000245168">
    <property type="component" value="Unassembled WGS sequence"/>
</dbReference>
<dbReference type="InterPro" id="IPR037066">
    <property type="entry name" value="Plug_dom_sf"/>
</dbReference>
<organism evidence="14 15">
    <name type="scientific">Marinicauda salina</name>
    <dbReference type="NCBI Taxonomy" id="2135793"/>
    <lineage>
        <taxon>Bacteria</taxon>
        <taxon>Pseudomonadati</taxon>
        <taxon>Pseudomonadota</taxon>
        <taxon>Alphaproteobacteria</taxon>
        <taxon>Maricaulales</taxon>
        <taxon>Maricaulaceae</taxon>
        <taxon>Marinicauda</taxon>
    </lineage>
</organism>
<dbReference type="AlphaFoldDB" id="A0A2U2BWF2"/>
<evidence type="ECO:0000256" key="2">
    <source>
        <dbReference type="ARBA" id="ARBA00022448"/>
    </source>
</evidence>
<evidence type="ECO:0000259" key="13">
    <source>
        <dbReference type="Pfam" id="PF07715"/>
    </source>
</evidence>
<protein>
    <submittedName>
        <fullName evidence="14">TonB-dependent receptor</fullName>
    </submittedName>
</protein>
<evidence type="ECO:0000256" key="10">
    <source>
        <dbReference type="RuleBase" id="RU003357"/>
    </source>
</evidence>
<dbReference type="SUPFAM" id="SSF56935">
    <property type="entry name" value="Porins"/>
    <property type="match status" value="1"/>
</dbReference>
<dbReference type="GO" id="GO:0009279">
    <property type="term" value="C:cell outer membrane"/>
    <property type="evidence" value="ECO:0007669"/>
    <property type="project" value="UniProtKB-SubCell"/>
</dbReference>
<dbReference type="PANTHER" id="PTHR30069">
    <property type="entry name" value="TONB-DEPENDENT OUTER MEMBRANE RECEPTOR"/>
    <property type="match status" value="1"/>
</dbReference>
<evidence type="ECO:0000313" key="14">
    <source>
        <dbReference type="EMBL" id="PWE18309.1"/>
    </source>
</evidence>
<evidence type="ECO:0000256" key="1">
    <source>
        <dbReference type="ARBA" id="ARBA00004571"/>
    </source>
</evidence>
<dbReference type="GO" id="GO:0015344">
    <property type="term" value="F:siderophore uptake transmembrane transporter activity"/>
    <property type="evidence" value="ECO:0007669"/>
    <property type="project" value="TreeGrafter"/>
</dbReference>
<reference evidence="15" key="1">
    <citation type="submission" date="2018-05" db="EMBL/GenBank/DDBJ databases">
        <authorList>
            <person name="Liu B.-T."/>
        </authorList>
    </citation>
    <scope>NUCLEOTIDE SEQUENCE [LARGE SCALE GENOMIC DNA]</scope>
    <source>
        <strain evidence="15">WD6-1</strain>
    </source>
</reference>
<evidence type="ECO:0000256" key="7">
    <source>
        <dbReference type="ARBA" id="ARBA00023136"/>
    </source>
</evidence>
<keyword evidence="7 10" id="KW-0472">Membrane</keyword>
<dbReference type="Gene3D" id="2.170.130.10">
    <property type="entry name" value="TonB-dependent receptor, plug domain"/>
    <property type="match status" value="1"/>
</dbReference>
<keyword evidence="3" id="KW-1134">Transmembrane beta strand</keyword>
<evidence type="ECO:0000256" key="4">
    <source>
        <dbReference type="ARBA" id="ARBA00022692"/>
    </source>
</evidence>
<evidence type="ECO:0000256" key="11">
    <source>
        <dbReference type="SAM" id="SignalP"/>
    </source>
</evidence>
<dbReference type="PANTHER" id="PTHR30069:SF29">
    <property type="entry name" value="HEMOGLOBIN AND HEMOGLOBIN-HAPTOGLOBIN-BINDING PROTEIN 1-RELATED"/>
    <property type="match status" value="1"/>
</dbReference>
<evidence type="ECO:0000256" key="3">
    <source>
        <dbReference type="ARBA" id="ARBA00022452"/>
    </source>
</evidence>
<dbReference type="InterPro" id="IPR036942">
    <property type="entry name" value="Beta-barrel_TonB_sf"/>
</dbReference>
<feature type="domain" description="TonB-dependent receptor-like beta-barrel" evidence="12">
    <location>
        <begin position="219"/>
        <end position="653"/>
    </location>
</feature>
<dbReference type="Pfam" id="PF07715">
    <property type="entry name" value="Plug"/>
    <property type="match status" value="1"/>
</dbReference>
<comment type="subcellular location">
    <subcellularLocation>
        <location evidence="1">Cell outer membrane</location>
        <topology evidence="1">Multi-pass membrane protein</topology>
    </subcellularLocation>
</comment>
<dbReference type="InterPro" id="IPR000531">
    <property type="entry name" value="Beta-barrel_TonB"/>
</dbReference>